<protein>
    <submittedName>
        <fullName evidence="7">Acyl-CoA dehydrogenase</fullName>
    </submittedName>
</protein>
<dbReference type="GO" id="GO:0050660">
    <property type="term" value="F:flavin adenine dinucleotide binding"/>
    <property type="evidence" value="ECO:0007669"/>
    <property type="project" value="InterPro"/>
</dbReference>
<evidence type="ECO:0000256" key="1">
    <source>
        <dbReference type="ARBA" id="ARBA00001974"/>
    </source>
</evidence>
<dbReference type="InterPro" id="IPR013786">
    <property type="entry name" value="AcylCoA_DH/ox_N"/>
</dbReference>
<keyword evidence="3" id="KW-0285">Flavoprotein</keyword>
<dbReference type="Gene3D" id="1.20.140.10">
    <property type="entry name" value="Butyryl-CoA Dehydrogenase, subunit A, domain 3"/>
    <property type="match status" value="1"/>
</dbReference>
<keyword evidence="4" id="KW-0274">FAD</keyword>
<dbReference type="InterPro" id="IPR037069">
    <property type="entry name" value="AcylCoA_DH/ox_N_sf"/>
</dbReference>
<reference evidence="7" key="1">
    <citation type="submission" date="2022-11" db="EMBL/GenBank/DDBJ databases">
        <authorList>
            <person name="Petersen C."/>
        </authorList>
    </citation>
    <scope>NUCLEOTIDE SEQUENCE</scope>
    <source>
        <strain evidence="7">IBT 30069</strain>
    </source>
</reference>
<comment type="similarity">
    <text evidence="2">Belongs to the acyl-CoA dehydrogenase family.</text>
</comment>
<dbReference type="SUPFAM" id="SSF47203">
    <property type="entry name" value="Acyl-CoA dehydrogenase C-terminal domain-like"/>
    <property type="match status" value="1"/>
</dbReference>
<name>A0A9W9GDS3_9EURO</name>
<dbReference type="PANTHER" id="PTHR43884:SF12">
    <property type="entry name" value="ISOVALERYL-COA DEHYDROGENASE, MITOCHONDRIAL-RELATED"/>
    <property type="match status" value="1"/>
</dbReference>
<evidence type="ECO:0000256" key="4">
    <source>
        <dbReference type="ARBA" id="ARBA00022827"/>
    </source>
</evidence>
<accession>A0A9W9GDS3</accession>
<dbReference type="InterPro" id="IPR046373">
    <property type="entry name" value="Acyl-CoA_Oxase/DH_mid-dom_sf"/>
</dbReference>
<reference evidence="7" key="2">
    <citation type="journal article" date="2023" name="IMA Fungus">
        <title>Comparative genomic study of the Penicillium genus elucidates a diverse pangenome and 15 lateral gene transfer events.</title>
        <authorList>
            <person name="Petersen C."/>
            <person name="Sorensen T."/>
            <person name="Nielsen M.R."/>
            <person name="Sondergaard T.E."/>
            <person name="Sorensen J.L."/>
            <person name="Fitzpatrick D.A."/>
            <person name="Frisvad J.C."/>
            <person name="Nielsen K.L."/>
        </authorList>
    </citation>
    <scope>NUCLEOTIDE SEQUENCE</scope>
    <source>
        <strain evidence="7">IBT 30069</strain>
    </source>
</reference>
<evidence type="ECO:0000256" key="3">
    <source>
        <dbReference type="ARBA" id="ARBA00022630"/>
    </source>
</evidence>
<dbReference type="EMBL" id="JAPQKH010000001">
    <property type="protein sequence ID" value="KAJ5116951.1"/>
    <property type="molecule type" value="Genomic_DNA"/>
</dbReference>
<keyword evidence="8" id="KW-1185">Reference proteome</keyword>
<evidence type="ECO:0000259" key="6">
    <source>
        <dbReference type="Pfam" id="PF02771"/>
    </source>
</evidence>
<dbReference type="InterPro" id="IPR036250">
    <property type="entry name" value="AcylCo_DH-like_C"/>
</dbReference>
<dbReference type="Pfam" id="PF02771">
    <property type="entry name" value="Acyl-CoA_dh_N"/>
    <property type="match status" value="1"/>
</dbReference>
<dbReference type="Pfam" id="PF00441">
    <property type="entry name" value="Acyl-CoA_dh_1"/>
    <property type="match status" value="1"/>
</dbReference>
<evidence type="ECO:0000256" key="2">
    <source>
        <dbReference type="ARBA" id="ARBA00009347"/>
    </source>
</evidence>
<proteinExistence type="inferred from homology"/>
<feature type="domain" description="Acyl-CoA dehydrogenase/oxidase N-terminal" evidence="6">
    <location>
        <begin position="8"/>
        <end position="122"/>
    </location>
</feature>
<dbReference type="OrthoDB" id="10016597at2759"/>
<sequence length="425" mass="45624">MATFIPNEHQVKIRAQAREFAQQVLGKANSTYSKYDDQSSRFRSTRSYYEQAVTAGYIQAQIPAGLGGSNSSLVDSAIVLEEQYAVDPSVSLTIAGTGLGLTPLILGGTPQLYEEFLQPFLSRSGAPLASLVHSEPGGTANWLEKGAPGLQTTAYEQDGKWFINGEKLWTTNSAGWDGKGADLQCVVCRAVSPSGETGNELHEAVVILLVTRDTIRENNPSAYSLIEEPELVGHKAVSGPHTRFCEFVVPSKNLLAAPAEGAGLVEKAFGMSAGFVGAMSVGIMRAAFENALQFSKQDSRGGISPIIERQSVADQLIAIKIQLDAARLLTWNAMDALQNGRENALEACLQAKIFGSDNAVESVVSAMKVIGITSYSEKWPLARILNEALCLSLFDGGNVGVRRRQYQSILQGSDISAFQTGRESQ</sequence>
<evidence type="ECO:0000313" key="8">
    <source>
        <dbReference type="Proteomes" id="UP001149165"/>
    </source>
</evidence>
<dbReference type="Gene3D" id="2.40.110.10">
    <property type="entry name" value="Butyryl-CoA Dehydrogenase, subunit A, domain 2"/>
    <property type="match status" value="1"/>
</dbReference>
<dbReference type="Gene3D" id="1.10.540.10">
    <property type="entry name" value="Acyl-CoA dehydrogenase/oxidase, N-terminal domain"/>
    <property type="match status" value="1"/>
</dbReference>
<dbReference type="AlphaFoldDB" id="A0A9W9GDS3"/>
<dbReference type="SUPFAM" id="SSF56645">
    <property type="entry name" value="Acyl-CoA dehydrogenase NM domain-like"/>
    <property type="match status" value="1"/>
</dbReference>
<organism evidence="7 8">
    <name type="scientific">Penicillium angulare</name>
    <dbReference type="NCBI Taxonomy" id="116970"/>
    <lineage>
        <taxon>Eukaryota</taxon>
        <taxon>Fungi</taxon>
        <taxon>Dikarya</taxon>
        <taxon>Ascomycota</taxon>
        <taxon>Pezizomycotina</taxon>
        <taxon>Eurotiomycetes</taxon>
        <taxon>Eurotiomycetidae</taxon>
        <taxon>Eurotiales</taxon>
        <taxon>Aspergillaceae</taxon>
        <taxon>Penicillium</taxon>
    </lineage>
</organism>
<comment type="cofactor">
    <cofactor evidence="1">
        <name>FAD</name>
        <dbReference type="ChEBI" id="CHEBI:57692"/>
    </cofactor>
</comment>
<dbReference type="GO" id="GO:0046359">
    <property type="term" value="P:butyrate catabolic process"/>
    <property type="evidence" value="ECO:0007669"/>
    <property type="project" value="TreeGrafter"/>
</dbReference>
<comment type="caution">
    <text evidence="7">The sequence shown here is derived from an EMBL/GenBank/DDBJ whole genome shotgun (WGS) entry which is preliminary data.</text>
</comment>
<dbReference type="InterPro" id="IPR009100">
    <property type="entry name" value="AcylCoA_DH/oxidase_NM_dom_sf"/>
</dbReference>
<dbReference type="Proteomes" id="UP001149165">
    <property type="component" value="Unassembled WGS sequence"/>
</dbReference>
<dbReference type="CDD" id="cd00567">
    <property type="entry name" value="ACAD"/>
    <property type="match status" value="1"/>
</dbReference>
<evidence type="ECO:0000313" key="7">
    <source>
        <dbReference type="EMBL" id="KAJ5116951.1"/>
    </source>
</evidence>
<dbReference type="InterPro" id="IPR009075">
    <property type="entry name" value="AcylCo_DH/oxidase_C"/>
</dbReference>
<dbReference type="PANTHER" id="PTHR43884">
    <property type="entry name" value="ACYL-COA DEHYDROGENASE"/>
    <property type="match status" value="1"/>
</dbReference>
<dbReference type="GO" id="GO:0003995">
    <property type="term" value="F:acyl-CoA dehydrogenase activity"/>
    <property type="evidence" value="ECO:0007669"/>
    <property type="project" value="TreeGrafter"/>
</dbReference>
<gene>
    <name evidence="7" type="ORF">N7456_001299</name>
</gene>
<feature type="domain" description="Acyl-CoA dehydrogenase/oxidase C-terminal" evidence="5">
    <location>
        <begin position="260"/>
        <end position="397"/>
    </location>
</feature>
<evidence type="ECO:0000259" key="5">
    <source>
        <dbReference type="Pfam" id="PF00441"/>
    </source>
</evidence>
<dbReference type="GO" id="GO:0033539">
    <property type="term" value="P:fatty acid beta-oxidation using acyl-CoA dehydrogenase"/>
    <property type="evidence" value="ECO:0007669"/>
    <property type="project" value="TreeGrafter"/>
</dbReference>